<gene>
    <name evidence="1" type="ORF">HP438_02575</name>
</gene>
<dbReference type="SUPFAM" id="SSF48452">
    <property type="entry name" value="TPR-like"/>
    <property type="match status" value="1"/>
</dbReference>
<dbReference type="EMBL" id="JABMCH010000049">
    <property type="protein sequence ID" value="NUU45862.1"/>
    <property type="molecule type" value="Genomic_DNA"/>
</dbReference>
<sequence>MARRHSRVRRSRAEWAGLGALSVVAAFIGFQSVAFTAAQVTAKADPATAHRLAPANAYASAALAASLSGADASPADRRRADELAWSALRHDPTVATAASALGLNAQVRGDTAAAKRLFDYVETLSRRDLQTQLWAIEYAVSRGDVPGALRHYDIALRTSPESAQTLFPVLVSASADPDIRAALTRTLAGGSPWSEGFVNFAASSGADPKAITQLFVALHRAGVAVSDNARASLVSKLISAGALEDAWAYYAESHRGADRRQSRDPRFRNMDTPSLLDWVPISDGGVSASIQRDGDAGVLEFSAPSSAGGPVVEQLQLLPPGSYRIQGHSDGIDQAVEARPYWILQCREGRELGRVVLPNSAAARGEFDGRFTVPQGCPVQMLALVLRPSEAVSGVSGRIDRVQLTPIR</sequence>
<evidence type="ECO:0008006" key="3">
    <source>
        <dbReference type="Google" id="ProtNLM"/>
    </source>
</evidence>
<reference evidence="1 2" key="1">
    <citation type="submission" date="2020-05" db="EMBL/GenBank/DDBJ databases">
        <title>Genome Sequencing of Type Strains.</title>
        <authorList>
            <person name="Lemaire J.F."/>
            <person name="Inderbitzin P."/>
            <person name="Gregorio O.A."/>
            <person name="Collins S.B."/>
            <person name="Wespe N."/>
            <person name="Knight-Connoni V."/>
        </authorList>
    </citation>
    <scope>NUCLEOTIDE SEQUENCE [LARGE SCALE GENOMIC DNA]</scope>
    <source>
        <strain evidence="1 2">DSM 100049</strain>
    </source>
</reference>
<dbReference type="Gene3D" id="1.25.40.10">
    <property type="entry name" value="Tetratricopeptide repeat domain"/>
    <property type="match status" value="1"/>
</dbReference>
<proteinExistence type="predicted"/>
<evidence type="ECO:0000313" key="2">
    <source>
        <dbReference type="Proteomes" id="UP000536441"/>
    </source>
</evidence>
<protein>
    <recommendedName>
        <fullName evidence="3">Tetratricopeptide repeat protein</fullName>
    </recommendedName>
</protein>
<organism evidence="1 2">
    <name type="scientific">Sphingomonas zeae</name>
    <dbReference type="NCBI Taxonomy" id="1646122"/>
    <lineage>
        <taxon>Bacteria</taxon>
        <taxon>Pseudomonadati</taxon>
        <taxon>Pseudomonadota</taxon>
        <taxon>Alphaproteobacteria</taxon>
        <taxon>Sphingomonadales</taxon>
        <taxon>Sphingomonadaceae</taxon>
        <taxon>Sphingomonas</taxon>
    </lineage>
</organism>
<evidence type="ECO:0000313" key="1">
    <source>
        <dbReference type="EMBL" id="NUU45862.1"/>
    </source>
</evidence>
<dbReference type="AlphaFoldDB" id="A0A7Y6EG93"/>
<dbReference type="Proteomes" id="UP000536441">
    <property type="component" value="Unassembled WGS sequence"/>
</dbReference>
<comment type="caution">
    <text evidence="1">The sequence shown here is derived from an EMBL/GenBank/DDBJ whole genome shotgun (WGS) entry which is preliminary data.</text>
</comment>
<accession>A0A7Y6EG93</accession>
<name>A0A7Y6EG93_9SPHN</name>
<dbReference type="InterPro" id="IPR011990">
    <property type="entry name" value="TPR-like_helical_dom_sf"/>
</dbReference>
<dbReference type="RefSeq" id="WP_175310649.1">
    <property type="nucleotide sequence ID" value="NZ_CBCRYR010000031.1"/>
</dbReference>
<keyword evidence="2" id="KW-1185">Reference proteome</keyword>